<evidence type="ECO:0000256" key="1">
    <source>
        <dbReference type="SAM" id="MobiDB-lite"/>
    </source>
</evidence>
<evidence type="ECO:0000313" key="3">
    <source>
        <dbReference type="EMBL" id="MBE9080325.1"/>
    </source>
</evidence>
<dbReference type="Gene3D" id="2.40.50.140">
    <property type="entry name" value="Nucleic acid-binding proteins"/>
    <property type="match status" value="1"/>
</dbReference>
<accession>A0A8J7ATL3</accession>
<proteinExistence type="predicted"/>
<evidence type="ECO:0000313" key="4">
    <source>
        <dbReference type="Proteomes" id="UP000636505"/>
    </source>
</evidence>
<dbReference type="Pfam" id="PF02482">
    <property type="entry name" value="Ribosomal_S30AE"/>
    <property type="match status" value="1"/>
</dbReference>
<dbReference type="Pfam" id="PF00313">
    <property type="entry name" value="CSD"/>
    <property type="match status" value="1"/>
</dbReference>
<dbReference type="Gene3D" id="3.30.160.100">
    <property type="entry name" value="Ribosome hibernation promotion factor-like"/>
    <property type="match status" value="1"/>
</dbReference>
<feature type="domain" description="CSD" evidence="2">
    <location>
        <begin position="118"/>
        <end position="182"/>
    </location>
</feature>
<sequence>MQVPLEVTYRDVPKTDAIEALVQGKVARLERVCDHISSCHIAIEKAHDRPSNGSPYRVRIDLTVPPGHELAAVENPGEGTQYEPLEVVIRDTFAAAERQLKELNERQHDQVKAHPTQSVTGIITQLFPEEGYGFLKTLEGQEIYFHRNSVLQNDYDRLAIGTGVHFFVEEGEEGPQASTVKIVDKPGAHVPESSEAEEIEPPLGWQQ</sequence>
<protein>
    <submittedName>
        <fullName evidence="3">HPF/RaiA family ribosome-associated protein</fullName>
    </submittedName>
</protein>
<dbReference type="InterPro" id="IPR011129">
    <property type="entry name" value="CSD"/>
</dbReference>
<gene>
    <name evidence="3" type="ORF">IQ241_24065</name>
</gene>
<name>A0A8J7ATL3_9CYAN</name>
<dbReference type="RefSeq" id="WP_193912158.1">
    <property type="nucleotide sequence ID" value="NZ_JADEXG010000102.1"/>
</dbReference>
<dbReference type="SUPFAM" id="SSF69754">
    <property type="entry name" value="Ribosome binding protein Y (YfiA homologue)"/>
    <property type="match status" value="1"/>
</dbReference>
<feature type="region of interest" description="Disordered" evidence="1">
    <location>
        <begin position="186"/>
        <end position="207"/>
    </location>
</feature>
<dbReference type="InterPro" id="IPR002059">
    <property type="entry name" value="CSP_DNA-bd"/>
</dbReference>
<keyword evidence="4" id="KW-1185">Reference proteome</keyword>
<dbReference type="AlphaFoldDB" id="A0A8J7ATL3"/>
<dbReference type="GO" id="GO:0003676">
    <property type="term" value="F:nucleic acid binding"/>
    <property type="evidence" value="ECO:0007669"/>
    <property type="project" value="InterPro"/>
</dbReference>
<dbReference type="EMBL" id="JADEXG010000102">
    <property type="protein sequence ID" value="MBE9080325.1"/>
    <property type="molecule type" value="Genomic_DNA"/>
</dbReference>
<dbReference type="InterPro" id="IPR036567">
    <property type="entry name" value="RHF-like"/>
</dbReference>
<dbReference type="SMART" id="SM00357">
    <property type="entry name" value="CSP"/>
    <property type="match status" value="1"/>
</dbReference>
<evidence type="ECO:0000259" key="2">
    <source>
        <dbReference type="PROSITE" id="PS51857"/>
    </source>
</evidence>
<dbReference type="PROSITE" id="PS51857">
    <property type="entry name" value="CSD_2"/>
    <property type="match status" value="1"/>
</dbReference>
<organism evidence="3 4">
    <name type="scientific">Vasconcelosia minhoensis LEGE 07310</name>
    <dbReference type="NCBI Taxonomy" id="915328"/>
    <lineage>
        <taxon>Bacteria</taxon>
        <taxon>Bacillati</taxon>
        <taxon>Cyanobacteriota</taxon>
        <taxon>Cyanophyceae</taxon>
        <taxon>Nodosilineales</taxon>
        <taxon>Cymatolegaceae</taxon>
        <taxon>Vasconcelosia</taxon>
        <taxon>Vasconcelosia minhoensis</taxon>
    </lineage>
</organism>
<dbReference type="Proteomes" id="UP000636505">
    <property type="component" value="Unassembled WGS sequence"/>
</dbReference>
<dbReference type="InterPro" id="IPR012340">
    <property type="entry name" value="NA-bd_OB-fold"/>
</dbReference>
<comment type="caution">
    <text evidence="3">The sequence shown here is derived from an EMBL/GenBank/DDBJ whole genome shotgun (WGS) entry which is preliminary data.</text>
</comment>
<reference evidence="3" key="1">
    <citation type="submission" date="2020-10" db="EMBL/GenBank/DDBJ databases">
        <authorList>
            <person name="Castelo-Branco R."/>
            <person name="Eusebio N."/>
            <person name="Adriana R."/>
            <person name="Vieira A."/>
            <person name="Brugerolle De Fraissinette N."/>
            <person name="Rezende De Castro R."/>
            <person name="Schneider M.P."/>
            <person name="Vasconcelos V."/>
            <person name="Leao P.N."/>
        </authorList>
    </citation>
    <scope>NUCLEOTIDE SEQUENCE</scope>
    <source>
        <strain evidence="3">LEGE 07310</strain>
    </source>
</reference>
<dbReference type="InterPro" id="IPR003489">
    <property type="entry name" value="RHF/RaiA"/>
</dbReference>
<dbReference type="SUPFAM" id="SSF50249">
    <property type="entry name" value="Nucleic acid-binding proteins"/>
    <property type="match status" value="1"/>
</dbReference>